<dbReference type="Proteomes" id="UP000078046">
    <property type="component" value="Unassembled WGS sequence"/>
</dbReference>
<protein>
    <submittedName>
        <fullName evidence="1">Uncharacterized protein</fullName>
    </submittedName>
</protein>
<comment type="caution">
    <text evidence="1">The sequence shown here is derived from an EMBL/GenBank/DDBJ whole genome shotgun (WGS) entry which is preliminary data.</text>
</comment>
<dbReference type="OrthoDB" id="3881at2759"/>
<reference evidence="1 2" key="1">
    <citation type="submission" date="2016-04" db="EMBL/GenBank/DDBJ databases">
        <title>The genome of Intoshia linei affirms orthonectids as highly simplified spiralians.</title>
        <authorList>
            <person name="Mikhailov K.V."/>
            <person name="Slusarev G.S."/>
            <person name="Nikitin M.A."/>
            <person name="Logacheva M.D."/>
            <person name="Penin A."/>
            <person name="Aleoshin V."/>
            <person name="Panchin Y.V."/>
        </authorList>
    </citation>
    <scope>NUCLEOTIDE SEQUENCE [LARGE SCALE GENOMIC DNA]</scope>
    <source>
        <strain evidence="1">Intl2013</strain>
        <tissue evidence="1">Whole animal</tissue>
    </source>
</reference>
<evidence type="ECO:0000313" key="1">
    <source>
        <dbReference type="EMBL" id="OAF67956.1"/>
    </source>
</evidence>
<proteinExistence type="predicted"/>
<sequence>MNEIIKIRYARKRYLLNNVYLASDCVHPSNNIWKNDSCIKIMKQIINKRFQRLDLNEKEFYQNINEIKTVCKFLINEHTLPIQIEMNSDSPPQLPPKDPYNLVETFIHDTSKLSIFKNIKKTQLHEVHNIIVKQHLKINLKSPLKPFPNRSIAQNIINILSEKIQLLTLLTPKIKDLYITHGRGIVTFYFEYPKGVEMFIKNQFLPSYFYYIDLSHFIQYDLACDNKKKSDAFFKVNVSKSKLFMIEITANDRLGKKVRVKCK</sequence>
<name>A0A177B168_9BILA</name>
<keyword evidence="2" id="KW-1185">Reference proteome</keyword>
<evidence type="ECO:0000313" key="2">
    <source>
        <dbReference type="Proteomes" id="UP000078046"/>
    </source>
</evidence>
<dbReference type="AlphaFoldDB" id="A0A177B168"/>
<gene>
    <name evidence="1" type="ORF">A3Q56_04309</name>
</gene>
<organism evidence="1 2">
    <name type="scientific">Intoshia linei</name>
    <dbReference type="NCBI Taxonomy" id="1819745"/>
    <lineage>
        <taxon>Eukaryota</taxon>
        <taxon>Metazoa</taxon>
        <taxon>Spiralia</taxon>
        <taxon>Lophotrochozoa</taxon>
        <taxon>Mesozoa</taxon>
        <taxon>Orthonectida</taxon>
        <taxon>Rhopaluridae</taxon>
        <taxon>Intoshia</taxon>
    </lineage>
</organism>
<accession>A0A177B168</accession>
<dbReference type="EMBL" id="LWCA01000539">
    <property type="protein sequence ID" value="OAF67956.1"/>
    <property type="molecule type" value="Genomic_DNA"/>
</dbReference>